<evidence type="ECO:0000256" key="7">
    <source>
        <dbReference type="RuleBase" id="RU000461"/>
    </source>
</evidence>
<keyword evidence="5 7" id="KW-0503">Monooxygenase</keyword>
<protein>
    <recommendedName>
        <fullName evidence="10">3-hydroxyphenylacetate 6-hydroxylase</fullName>
    </recommendedName>
</protein>
<evidence type="ECO:0000256" key="1">
    <source>
        <dbReference type="ARBA" id="ARBA00010617"/>
    </source>
</evidence>
<comment type="cofactor">
    <cofactor evidence="6">
        <name>heme</name>
        <dbReference type="ChEBI" id="CHEBI:30413"/>
    </cofactor>
</comment>
<accession>A0A9N9XZG2</accession>
<reference evidence="8 9" key="2">
    <citation type="submission" date="2021-10" db="EMBL/GenBank/DDBJ databases">
        <authorList>
            <person name="Piombo E."/>
        </authorList>
    </citation>
    <scope>NUCLEOTIDE SEQUENCE [LARGE SCALE GENOMIC DNA]</scope>
</reference>
<dbReference type="GO" id="GO:0004497">
    <property type="term" value="F:monooxygenase activity"/>
    <property type="evidence" value="ECO:0007669"/>
    <property type="project" value="UniProtKB-KW"/>
</dbReference>
<name>A0A9N9XZG2_9HYPO</name>
<dbReference type="GO" id="GO:0020037">
    <property type="term" value="F:heme binding"/>
    <property type="evidence" value="ECO:0007669"/>
    <property type="project" value="InterPro"/>
</dbReference>
<evidence type="ECO:0000256" key="2">
    <source>
        <dbReference type="ARBA" id="ARBA00022723"/>
    </source>
</evidence>
<dbReference type="GO" id="GO:0016705">
    <property type="term" value="F:oxidoreductase activity, acting on paired donors, with incorporation or reduction of molecular oxygen"/>
    <property type="evidence" value="ECO:0007669"/>
    <property type="project" value="InterPro"/>
</dbReference>
<comment type="similarity">
    <text evidence="1 7">Belongs to the cytochrome P450 family.</text>
</comment>
<dbReference type="InterPro" id="IPR036396">
    <property type="entry name" value="Cyt_P450_sf"/>
</dbReference>
<organism evidence="8 9">
    <name type="scientific">Clonostachys byssicola</name>
    <dbReference type="NCBI Taxonomy" id="160290"/>
    <lineage>
        <taxon>Eukaryota</taxon>
        <taxon>Fungi</taxon>
        <taxon>Dikarya</taxon>
        <taxon>Ascomycota</taxon>
        <taxon>Pezizomycotina</taxon>
        <taxon>Sordariomycetes</taxon>
        <taxon>Hypocreomycetidae</taxon>
        <taxon>Hypocreales</taxon>
        <taxon>Bionectriaceae</taxon>
        <taxon>Clonostachys</taxon>
    </lineage>
</organism>
<keyword evidence="2 6" id="KW-0479">Metal-binding</keyword>
<feature type="binding site" description="axial binding residue" evidence="6">
    <location>
        <position position="478"/>
    </location>
    <ligand>
        <name>heme</name>
        <dbReference type="ChEBI" id="CHEBI:30413"/>
    </ligand>
    <ligandPart>
        <name>Fe</name>
        <dbReference type="ChEBI" id="CHEBI:18248"/>
    </ligandPart>
</feature>
<dbReference type="InterPro" id="IPR017972">
    <property type="entry name" value="Cyt_P450_CS"/>
</dbReference>
<evidence type="ECO:0008006" key="10">
    <source>
        <dbReference type="Google" id="ProtNLM"/>
    </source>
</evidence>
<dbReference type="Gene3D" id="1.10.630.10">
    <property type="entry name" value="Cytochrome P450"/>
    <property type="match status" value="1"/>
</dbReference>
<dbReference type="Pfam" id="PF00067">
    <property type="entry name" value="p450"/>
    <property type="match status" value="1"/>
</dbReference>
<dbReference type="Proteomes" id="UP000754883">
    <property type="component" value="Unassembled WGS sequence"/>
</dbReference>
<dbReference type="EMBL" id="CABFNO020001379">
    <property type="protein sequence ID" value="CAG9984213.1"/>
    <property type="molecule type" value="Genomic_DNA"/>
</dbReference>
<keyword evidence="4 6" id="KW-0408">Iron</keyword>
<dbReference type="PROSITE" id="PS00086">
    <property type="entry name" value="CYTOCHROME_P450"/>
    <property type="match status" value="1"/>
</dbReference>
<dbReference type="PANTHER" id="PTHR46300:SF2">
    <property type="entry name" value="CYTOCHROME P450 MONOOXYGENASE ALNH-RELATED"/>
    <property type="match status" value="1"/>
</dbReference>
<dbReference type="InterPro" id="IPR001128">
    <property type="entry name" value="Cyt_P450"/>
</dbReference>
<dbReference type="PRINTS" id="PR00463">
    <property type="entry name" value="EP450I"/>
</dbReference>
<keyword evidence="9" id="KW-1185">Reference proteome</keyword>
<dbReference type="PANTHER" id="PTHR46300">
    <property type="entry name" value="P450, PUTATIVE (EUROFUNG)-RELATED-RELATED"/>
    <property type="match status" value="1"/>
</dbReference>
<evidence type="ECO:0000256" key="3">
    <source>
        <dbReference type="ARBA" id="ARBA00023002"/>
    </source>
</evidence>
<dbReference type="InterPro" id="IPR050364">
    <property type="entry name" value="Cytochrome_P450_fung"/>
</dbReference>
<evidence type="ECO:0000256" key="6">
    <source>
        <dbReference type="PIRSR" id="PIRSR602401-1"/>
    </source>
</evidence>
<dbReference type="GO" id="GO:0005506">
    <property type="term" value="F:iron ion binding"/>
    <property type="evidence" value="ECO:0007669"/>
    <property type="project" value="InterPro"/>
</dbReference>
<dbReference type="OrthoDB" id="1055148at2759"/>
<keyword evidence="3 7" id="KW-0560">Oxidoreductase</keyword>
<evidence type="ECO:0000256" key="5">
    <source>
        <dbReference type="ARBA" id="ARBA00023033"/>
    </source>
</evidence>
<proteinExistence type="inferred from homology"/>
<dbReference type="InterPro" id="IPR002401">
    <property type="entry name" value="Cyt_P450_E_grp-I"/>
</dbReference>
<dbReference type="AlphaFoldDB" id="A0A9N9XZG2"/>
<gene>
    <name evidence="8" type="ORF">CBYS24578_00008700</name>
</gene>
<comment type="caution">
    <text evidence="8">The sequence shown here is derived from an EMBL/GenBank/DDBJ whole genome shotgun (WGS) entry which is preliminary data.</text>
</comment>
<evidence type="ECO:0000313" key="9">
    <source>
        <dbReference type="Proteomes" id="UP000754883"/>
    </source>
</evidence>
<dbReference type="SUPFAM" id="SSF48264">
    <property type="entry name" value="Cytochrome P450"/>
    <property type="match status" value="1"/>
</dbReference>
<dbReference type="PRINTS" id="PR00385">
    <property type="entry name" value="P450"/>
</dbReference>
<evidence type="ECO:0000256" key="4">
    <source>
        <dbReference type="ARBA" id="ARBA00023004"/>
    </source>
</evidence>
<evidence type="ECO:0000313" key="8">
    <source>
        <dbReference type="EMBL" id="CAG9984213.1"/>
    </source>
</evidence>
<sequence length="554" mass="61075">MGLTFPTPRAPISESSGLLAKALPSGTPFQYILTLLIVSFTIYLVVGEVARYRSRIPNLPGPRGLPVVGSLPWLRGKVHAEQYRLWSLKYGDVFQIQLGERTAVIVNSAAAARSLFLGQREAMNSRPLFYVLHGKVQGGSAVTSIGTSPWSDSCKKRRKVGATAMNKVAVDSYQPTINAESRGFISDLLAASLSNEDHIVDFRDSVRKYAMNLVLTLNYGTRVENIKQLRGDTIFAEMVLVETEISRLRNVSQNYENYIPLLRPIGKILSWVGVRDDKYMAEIGKRRVGYHKALLENLRSEVAAGTDKPCIQGNVLKDPESKGLSEGELLSVSLSMMAGADTSQPTVGWALLLLSQRQDLQQKAYDAIVETDASILSAADVSTFKVGYVDAFTKEVGRYYTALKLGLPRATHDELEANWNGATIPSKTLVFLNAWACSQDPILFPEPLVFSPERWINAGTTATTHLHQYAFGIGGRMCIANHLAHKALYTAFLHLISHFRVLPAVNNVNDPTTIDPLEGLLDKESFVATPKTQFVRLVPRDVARTKSILLSDRA</sequence>
<keyword evidence="6 7" id="KW-0349">Heme</keyword>
<reference evidence="9" key="1">
    <citation type="submission" date="2019-06" db="EMBL/GenBank/DDBJ databases">
        <authorList>
            <person name="Broberg M."/>
        </authorList>
    </citation>
    <scope>NUCLEOTIDE SEQUENCE [LARGE SCALE GENOMIC DNA]</scope>
</reference>